<organism evidence="1 2">
    <name type="scientific">Chitinasiproducens palmae</name>
    <dbReference type="NCBI Taxonomy" id="1770053"/>
    <lineage>
        <taxon>Bacteria</taxon>
        <taxon>Pseudomonadati</taxon>
        <taxon>Pseudomonadota</taxon>
        <taxon>Betaproteobacteria</taxon>
        <taxon>Burkholderiales</taxon>
        <taxon>Burkholderiaceae</taxon>
        <taxon>Chitinasiproducens</taxon>
    </lineage>
</organism>
<dbReference type="Proteomes" id="UP000243719">
    <property type="component" value="Unassembled WGS sequence"/>
</dbReference>
<dbReference type="AlphaFoldDB" id="A0A1H2PQK7"/>
<dbReference type="EMBL" id="FNLO01000007">
    <property type="protein sequence ID" value="SDV49108.1"/>
    <property type="molecule type" value="Genomic_DNA"/>
</dbReference>
<reference evidence="2" key="1">
    <citation type="submission" date="2016-09" db="EMBL/GenBank/DDBJ databases">
        <authorList>
            <person name="Varghese N."/>
            <person name="Submissions S."/>
        </authorList>
    </citation>
    <scope>NUCLEOTIDE SEQUENCE [LARGE SCALE GENOMIC DNA]</scope>
    <source>
        <strain evidence="2">JS23</strain>
    </source>
</reference>
<evidence type="ECO:0000313" key="2">
    <source>
        <dbReference type="Proteomes" id="UP000243719"/>
    </source>
</evidence>
<proteinExistence type="predicted"/>
<accession>A0A1H2PQK7</accession>
<keyword evidence="2" id="KW-1185">Reference proteome</keyword>
<evidence type="ECO:0000313" key="1">
    <source>
        <dbReference type="EMBL" id="SDV49108.1"/>
    </source>
</evidence>
<name>A0A1H2PQK7_9BURK</name>
<gene>
    <name evidence="1" type="ORF">SAMN05216551_10776</name>
</gene>
<protein>
    <submittedName>
        <fullName evidence="1">Uncharacterized protein</fullName>
    </submittedName>
</protein>
<sequence length="86" mass="9808">MKGRLCRPEAGYGIYVAAPDAFPPDPGGSRRFQASWQIFEGVDVRVERLVEEHLEPRRFLSVDDALAYAEDRARAHLHRSRVRLSS</sequence>
<dbReference type="RefSeq" id="WP_091908781.1">
    <property type="nucleotide sequence ID" value="NZ_FNLO01000007.1"/>
</dbReference>
<dbReference type="STRING" id="1770053.SAMN05216551_10776"/>